<dbReference type="EMBL" id="JAFMNX010000003">
    <property type="protein sequence ID" value="MBS9721659.1"/>
    <property type="molecule type" value="Genomic_DNA"/>
</dbReference>
<dbReference type="RefSeq" id="WP_213985296.1">
    <property type="nucleotide sequence ID" value="NZ_JAFMNX010000003.1"/>
</dbReference>
<name>A0ABS5RX98_9HYPH</name>
<keyword evidence="3" id="KW-1185">Reference proteome</keyword>
<accession>A0ABS5RX98</accession>
<evidence type="ECO:0000313" key="2">
    <source>
        <dbReference type="EMBL" id="MBS9721659.1"/>
    </source>
</evidence>
<keyword evidence="1" id="KW-0472">Membrane</keyword>
<evidence type="ECO:0000313" key="3">
    <source>
        <dbReference type="Proteomes" id="UP001297272"/>
    </source>
</evidence>
<keyword evidence="1" id="KW-1133">Transmembrane helix</keyword>
<evidence type="ECO:0000256" key="1">
    <source>
        <dbReference type="SAM" id="Phobius"/>
    </source>
</evidence>
<protein>
    <submittedName>
        <fullName evidence="2">Uncharacterized protein</fullName>
    </submittedName>
</protein>
<proteinExistence type="predicted"/>
<organism evidence="2 3">
    <name type="scientific">Tianweitania aestuarii</name>
    <dbReference type="NCBI Taxonomy" id="2814886"/>
    <lineage>
        <taxon>Bacteria</taxon>
        <taxon>Pseudomonadati</taxon>
        <taxon>Pseudomonadota</taxon>
        <taxon>Alphaproteobacteria</taxon>
        <taxon>Hyphomicrobiales</taxon>
        <taxon>Phyllobacteriaceae</taxon>
        <taxon>Tianweitania</taxon>
    </lineage>
</organism>
<feature type="transmembrane region" description="Helical" evidence="1">
    <location>
        <begin position="12"/>
        <end position="36"/>
    </location>
</feature>
<reference evidence="2 3" key="1">
    <citation type="submission" date="2021-03" db="EMBL/GenBank/DDBJ databases">
        <title>Tianweitania aestuarii sp. nov., isolated from a tidal flat.</title>
        <authorList>
            <person name="Park S."/>
            <person name="Yoon J.-H."/>
        </authorList>
    </citation>
    <scope>NUCLEOTIDE SEQUENCE [LARGE SCALE GENOMIC DNA]</scope>
    <source>
        <strain evidence="2 3">BSSL-BM11</strain>
    </source>
</reference>
<keyword evidence="1" id="KW-0812">Transmembrane</keyword>
<gene>
    <name evidence="2" type="ORF">JYU29_13300</name>
</gene>
<feature type="transmembrane region" description="Helical" evidence="1">
    <location>
        <begin position="73"/>
        <end position="98"/>
    </location>
</feature>
<dbReference type="Proteomes" id="UP001297272">
    <property type="component" value="Unassembled WGS sequence"/>
</dbReference>
<sequence length="105" mass="11593">MVAKRSRSRTVVWFLLALAAILLFATAPILSVFTVYSVADAYGCRVDEASVHPCVINGTDYGETLYQFGVMGWFMLITIPAGALLLAVWLVVALITLFRWHRKGA</sequence>
<comment type="caution">
    <text evidence="2">The sequence shown here is derived from an EMBL/GenBank/DDBJ whole genome shotgun (WGS) entry which is preliminary data.</text>
</comment>